<feature type="domain" description="RDD" evidence="7">
    <location>
        <begin position="8"/>
        <end position="156"/>
    </location>
</feature>
<feature type="transmembrane region" description="Helical" evidence="6">
    <location>
        <begin position="125"/>
        <end position="142"/>
    </location>
</feature>
<reference evidence="8 9" key="1">
    <citation type="submission" date="2024-08" db="EMBL/GenBank/DDBJ databases">
        <authorList>
            <person name="Lu H."/>
        </authorList>
    </citation>
    <scope>NUCLEOTIDE SEQUENCE [LARGE SCALE GENOMIC DNA]</scope>
    <source>
        <strain evidence="8 9">BYS180W</strain>
    </source>
</reference>
<comment type="caution">
    <text evidence="8">The sequence shown here is derived from an EMBL/GenBank/DDBJ whole genome shotgun (WGS) entry which is preliminary data.</text>
</comment>
<dbReference type="PANTHER" id="PTHR36115:SF10">
    <property type="entry name" value="RDD DOMAIN-CONTAINING PROTEIN"/>
    <property type="match status" value="1"/>
</dbReference>
<dbReference type="PANTHER" id="PTHR36115">
    <property type="entry name" value="PROLINE-RICH ANTIGEN HOMOLOG-RELATED"/>
    <property type="match status" value="1"/>
</dbReference>
<gene>
    <name evidence="8" type="ORF">ACG0Z6_09530</name>
</gene>
<comment type="subcellular location">
    <subcellularLocation>
        <location evidence="1">Cell membrane</location>
        <topology evidence="1">Multi-pass membrane protein</topology>
    </subcellularLocation>
</comment>
<evidence type="ECO:0000313" key="9">
    <source>
        <dbReference type="Proteomes" id="UP001606099"/>
    </source>
</evidence>
<dbReference type="EMBL" id="JBIGHZ010000003">
    <property type="protein sequence ID" value="MFG6448479.1"/>
    <property type="molecule type" value="Genomic_DNA"/>
</dbReference>
<proteinExistence type="predicted"/>
<organism evidence="8 9">
    <name type="scientific">Roseateles rivi</name>
    <dbReference type="NCBI Taxonomy" id="3299028"/>
    <lineage>
        <taxon>Bacteria</taxon>
        <taxon>Pseudomonadati</taxon>
        <taxon>Pseudomonadota</taxon>
        <taxon>Betaproteobacteria</taxon>
        <taxon>Burkholderiales</taxon>
        <taxon>Sphaerotilaceae</taxon>
        <taxon>Roseateles</taxon>
    </lineage>
</organism>
<keyword evidence="9" id="KW-1185">Reference proteome</keyword>
<keyword evidence="4 6" id="KW-1133">Transmembrane helix</keyword>
<evidence type="ECO:0000256" key="6">
    <source>
        <dbReference type="SAM" id="Phobius"/>
    </source>
</evidence>
<evidence type="ECO:0000256" key="1">
    <source>
        <dbReference type="ARBA" id="ARBA00004651"/>
    </source>
</evidence>
<sequence length="179" mass="20104">MSDTTPAVPGLMRRLACMVYEGLLLFGVLFTAAYLYAGVTQQRDARVGQLGLQLFLLAVLALYFSWFWSRGGQTVAMKAWHLRVVDRQGAQLRFGHALLRFVAAWLWWAPALFSCYLSGVHHKPSAVGLSLAVGALAYSLLARIHPRRQYLHDVLCRTQVIHQPPQPRNEQPPQGPDRP</sequence>
<evidence type="ECO:0000313" key="8">
    <source>
        <dbReference type="EMBL" id="MFG6448479.1"/>
    </source>
</evidence>
<evidence type="ECO:0000256" key="2">
    <source>
        <dbReference type="ARBA" id="ARBA00022475"/>
    </source>
</evidence>
<accession>A0ABW7FVY2</accession>
<protein>
    <submittedName>
        <fullName evidence="8">RDD family protein</fullName>
    </submittedName>
</protein>
<dbReference type="RefSeq" id="WP_394460746.1">
    <property type="nucleotide sequence ID" value="NZ_JBIGHZ010000003.1"/>
</dbReference>
<feature type="transmembrane region" description="Helical" evidence="6">
    <location>
        <begin position="18"/>
        <end position="38"/>
    </location>
</feature>
<evidence type="ECO:0000259" key="7">
    <source>
        <dbReference type="Pfam" id="PF06271"/>
    </source>
</evidence>
<dbReference type="Pfam" id="PF06271">
    <property type="entry name" value="RDD"/>
    <property type="match status" value="1"/>
</dbReference>
<feature type="transmembrane region" description="Helical" evidence="6">
    <location>
        <begin position="97"/>
        <end position="119"/>
    </location>
</feature>
<evidence type="ECO:0000256" key="3">
    <source>
        <dbReference type="ARBA" id="ARBA00022692"/>
    </source>
</evidence>
<name>A0ABW7FVY2_9BURK</name>
<feature type="transmembrane region" description="Helical" evidence="6">
    <location>
        <begin position="50"/>
        <end position="68"/>
    </location>
</feature>
<keyword evidence="3 6" id="KW-0812">Transmembrane</keyword>
<dbReference type="Proteomes" id="UP001606099">
    <property type="component" value="Unassembled WGS sequence"/>
</dbReference>
<keyword evidence="2" id="KW-1003">Cell membrane</keyword>
<dbReference type="InterPro" id="IPR010432">
    <property type="entry name" value="RDD"/>
</dbReference>
<evidence type="ECO:0000256" key="4">
    <source>
        <dbReference type="ARBA" id="ARBA00022989"/>
    </source>
</evidence>
<keyword evidence="5 6" id="KW-0472">Membrane</keyword>
<dbReference type="InterPro" id="IPR051791">
    <property type="entry name" value="Pra-immunoreactive"/>
</dbReference>
<evidence type="ECO:0000256" key="5">
    <source>
        <dbReference type="ARBA" id="ARBA00023136"/>
    </source>
</evidence>